<proteinExistence type="predicted"/>
<reference evidence="5" key="1">
    <citation type="submission" date="2021-04" db="EMBL/GenBank/DDBJ databases">
        <authorList>
            <person name="Postec A."/>
        </authorList>
    </citation>
    <scope>NUCLEOTIDE SEQUENCE</scope>
    <source>
        <strain evidence="5">F1F22</strain>
    </source>
</reference>
<keyword evidence="4" id="KW-0326">Glycosidase</keyword>
<dbReference type="GO" id="GO:0003906">
    <property type="term" value="F:DNA-(apurinic or apyrimidinic site) endonuclease activity"/>
    <property type="evidence" value="ECO:0007669"/>
    <property type="project" value="InterPro"/>
</dbReference>
<evidence type="ECO:0000256" key="1">
    <source>
        <dbReference type="ARBA" id="ARBA00022763"/>
    </source>
</evidence>
<evidence type="ECO:0008006" key="7">
    <source>
        <dbReference type="Google" id="ProtNLM"/>
    </source>
</evidence>
<organism evidence="5 6">
    <name type="scientific">Thermospira aquatica</name>
    <dbReference type="NCBI Taxonomy" id="2828656"/>
    <lineage>
        <taxon>Bacteria</taxon>
        <taxon>Pseudomonadati</taxon>
        <taxon>Spirochaetota</taxon>
        <taxon>Spirochaetia</taxon>
        <taxon>Brevinematales</taxon>
        <taxon>Thermospiraceae</taxon>
        <taxon>Thermospira</taxon>
    </lineage>
</organism>
<evidence type="ECO:0000256" key="3">
    <source>
        <dbReference type="ARBA" id="ARBA00023204"/>
    </source>
</evidence>
<evidence type="ECO:0000256" key="2">
    <source>
        <dbReference type="ARBA" id="ARBA00022801"/>
    </source>
</evidence>
<dbReference type="RefSeq" id="WP_271435196.1">
    <property type="nucleotide sequence ID" value="NZ_CP073355.1"/>
</dbReference>
<dbReference type="EMBL" id="CP073355">
    <property type="protein sequence ID" value="URA10064.1"/>
    <property type="molecule type" value="Genomic_DNA"/>
</dbReference>
<reference evidence="5" key="2">
    <citation type="submission" date="2022-06" db="EMBL/GenBank/DDBJ databases">
        <title>Thermospira aquatica gen. nov., sp. nov.</title>
        <authorList>
            <person name="Ben Ali Gam Z."/>
            <person name="Labat M."/>
        </authorList>
    </citation>
    <scope>NUCLEOTIDE SEQUENCE</scope>
    <source>
        <strain evidence="5">F1F22</strain>
    </source>
</reference>
<sequence>MYQQKRFEIEERLERFLWVKEQDDDKLFFEELVFCTLTPQARPLEAQKTLDHLKHLGLLWEGVEEELSHHLHRVRFRYTKAASLVYNRKVCMEAGFSLGKKLKELGDAFSQREWVVTTMKGIGWKEASHFLRNIGFGLGLAILDRHVLRTLNERFGVPLPSSLSERRYLEYERLLHQWTEDIGVPFAAMDFVLFYDKTGLIFK</sequence>
<dbReference type="KEGG" id="taqu:KDW03_11365"/>
<keyword evidence="6" id="KW-1185">Reference proteome</keyword>
<dbReference type="Gene3D" id="1.10.340.30">
    <property type="entry name" value="Hypothetical protein, domain 2"/>
    <property type="match status" value="1"/>
</dbReference>
<keyword evidence="1" id="KW-0227">DNA damage</keyword>
<accession>A0AAX3BCP4</accession>
<dbReference type="InterPro" id="IPR012092">
    <property type="entry name" value="DNA_glyclase/AP_lyase_Ogg"/>
</dbReference>
<dbReference type="Pfam" id="PF22175">
    <property type="entry name" value="Ogg-HhH"/>
    <property type="match status" value="1"/>
</dbReference>
<dbReference type="InterPro" id="IPR023170">
    <property type="entry name" value="HhH_base_excis_C"/>
</dbReference>
<dbReference type="Gene3D" id="1.10.1670.10">
    <property type="entry name" value="Helix-hairpin-Helix base-excision DNA repair enzymes (C-terminal)"/>
    <property type="match status" value="1"/>
</dbReference>
<evidence type="ECO:0000313" key="5">
    <source>
        <dbReference type="EMBL" id="URA10064.1"/>
    </source>
</evidence>
<dbReference type="AlphaFoldDB" id="A0AAX3BCP4"/>
<protein>
    <recommendedName>
        <fullName evidence="7">DNA-(apurinic or apyrimidinic site) lyase</fullName>
    </recommendedName>
</protein>
<evidence type="ECO:0000313" key="6">
    <source>
        <dbReference type="Proteomes" id="UP001056539"/>
    </source>
</evidence>
<keyword evidence="3" id="KW-0234">DNA repair</keyword>
<dbReference type="GO" id="GO:0016799">
    <property type="term" value="F:hydrolase activity, hydrolyzing N-glycosyl compounds"/>
    <property type="evidence" value="ECO:0007669"/>
    <property type="project" value="InterPro"/>
</dbReference>
<dbReference type="InterPro" id="IPR011257">
    <property type="entry name" value="DNA_glycosylase"/>
</dbReference>
<name>A0AAX3BCP4_9SPIR</name>
<evidence type="ECO:0000256" key="4">
    <source>
        <dbReference type="ARBA" id="ARBA00023295"/>
    </source>
</evidence>
<keyword evidence="2" id="KW-0378">Hydrolase</keyword>
<gene>
    <name evidence="5" type="ORF">KDW03_11365</name>
</gene>
<dbReference type="Proteomes" id="UP001056539">
    <property type="component" value="Chromosome"/>
</dbReference>
<dbReference type="GO" id="GO:0006281">
    <property type="term" value="P:DNA repair"/>
    <property type="evidence" value="ECO:0007669"/>
    <property type="project" value="UniProtKB-KW"/>
</dbReference>
<dbReference type="SUPFAM" id="SSF48150">
    <property type="entry name" value="DNA-glycosylase"/>
    <property type="match status" value="1"/>
</dbReference>